<dbReference type="GO" id="GO:0022857">
    <property type="term" value="F:transmembrane transporter activity"/>
    <property type="evidence" value="ECO:0007669"/>
    <property type="project" value="InterPro"/>
</dbReference>
<dbReference type="SUPFAM" id="SSF103473">
    <property type="entry name" value="MFS general substrate transporter"/>
    <property type="match status" value="1"/>
</dbReference>
<feature type="domain" description="Major facilitator superfamily (MFS) profile" evidence="7">
    <location>
        <begin position="16"/>
        <end position="390"/>
    </location>
</feature>
<evidence type="ECO:0000256" key="1">
    <source>
        <dbReference type="ARBA" id="ARBA00004651"/>
    </source>
</evidence>
<organism evidence="8 9">
    <name type="scientific">Methanoplanus limicola DSM 2279</name>
    <dbReference type="NCBI Taxonomy" id="937775"/>
    <lineage>
        <taxon>Archaea</taxon>
        <taxon>Methanobacteriati</taxon>
        <taxon>Methanobacteriota</taxon>
        <taxon>Stenosarchaea group</taxon>
        <taxon>Methanomicrobia</taxon>
        <taxon>Methanomicrobiales</taxon>
        <taxon>Methanomicrobiaceae</taxon>
        <taxon>Methanoplanus</taxon>
    </lineage>
</organism>
<keyword evidence="2" id="KW-1003">Cell membrane</keyword>
<feature type="transmembrane region" description="Helical" evidence="6">
    <location>
        <begin position="174"/>
        <end position="193"/>
    </location>
</feature>
<protein>
    <submittedName>
        <fullName evidence="8">Major facilitator superfamily MFS_1</fullName>
    </submittedName>
</protein>
<feature type="transmembrane region" description="Helical" evidence="6">
    <location>
        <begin position="219"/>
        <end position="243"/>
    </location>
</feature>
<accession>H1YZB7</accession>
<dbReference type="PANTHER" id="PTHR42688">
    <property type="entry name" value="CONSERVED PROTEIN"/>
    <property type="match status" value="1"/>
</dbReference>
<dbReference type="EMBL" id="CM001436">
    <property type="protein sequence ID" value="EHQ35141.1"/>
    <property type="molecule type" value="Genomic_DNA"/>
</dbReference>
<keyword evidence="3 6" id="KW-0812">Transmembrane</keyword>
<dbReference type="FunCoup" id="H1YZB7">
    <property type="interactions" value="4"/>
</dbReference>
<dbReference type="PATRIC" id="fig|937775.9.peg.1173"/>
<dbReference type="InterPro" id="IPR052425">
    <property type="entry name" value="Uncharacterized_MFS-type"/>
</dbReference>
<feature type="transmembrane region" description="Helical" evidence="6">
    <location>
        <begin position="44"/>
        <end position="62"/>
    </location>
</feature>
<name>H1YZB7_9EURY</name>
<evidence type="ECO:0000256" key="4">
    <source>
        <dbReference type="ARBA" id="ARBA00022989"/>
    </source>
</evidence>
<dbReference type="HOGENOM" id="CLU_040020_2_0_2"/>
<dbReference type="Pfam" id="PF07690">
    <property type="entry name" value="MFS_1"/>
    <property type="match status" value="1"/>
</dbReference>
<comment type="subcellular location">
    <subcellularLocation>
        <location evidence="1">Cell membrane</location>
        <topology evidence="1">Multi-pass membrane protein</topology>
    </subcellularLocation>
</comment>
<reference evidence="8 9" key="1">
    <citation type="submission" date="2011-10" db="EMBL/GenBank/DDBJ databases">
        <title>The Improved High-Quality Draft genome of Methanoplanus limicola DSM 2279.</title>
        <authorList>
            <consortium name="US DOE Joint Genome Institute (JGI-PGF)"/>
            <person name="Lucas S."/>
            <person name="Copeland A."/>
            <person name="Lapidus A."/>
            <person name="Glavina del Rio T."/>
            <person name="Dalin E."/>
            <person name="Tice H."/>
            <person name="Bruce D."/>
            <person name="Goodwin L."/>
            <person name="Pitluck S."/>
            <person name="Peters L."/>
            <person name="Mikhailova N."/>
            <person name="Lu M."/>
            <person name="Kyrpides N."/>
            <person name="Mavromatis K."/>
            <person name="Ivanova N."/>
            <person name="Markowitz V."/>
            <person name="Cheng J.-F."/>
            <person name="Hugenholtz P."/>
            <person name="Woyke T."/>
            <person name="Wu D."/>
            <person name="Wirth R."/>
            <person name="Brambilla E.-M."/>
            <person name="Klenk H.-P."/>
            <person name="Eisen J.A."/>
        </authorList>
    </citation>
    <scope>NUCLEOTIDE SEQUENCE [LARGE SCALE GENOMIC DNA]</scope>
    <source>
        <strain evidence="8 9">DSM 2279</strain>
    </source>
</reference>
<feature type="transmembrane region" description="Helical" evidence="6">
    <location>
        <begin position="340"/>
        <end position="363"/>
    </location>
</feature>
<dbReference type="Gene3D" id="1.20.1250.20">
    <property type="entry name" value="MFS general substrate transporter like domains"/>
    <property type="match status" value="2"/>
</dbReference>
<evidence type="ECO:0000313" key="8">
    <source>
        <dbReference type="EMBL" id="EHQ35141.1"/>
    </source>
</evidence>
<feature type="transmembrane region" description="Helical" evidence="6">
    <location>
        <begin position="82"/>
        <end position="115"/>
    </location>
</feature>
<keyword evidence="5 6" id="KW-0472">Membrane</keyword>
<dbReference type="GO" id="GO:0005886">
    <property type="term" value="C:plasma membrane"/>
    <property type="evidence" value="ECO:0007669"/>
    <property type="project" value="UniProtKB-SubCell"/>
</dbReference>
<dbReference type="Proteomes" id="UP000005741">
    <property type="component" value="Chromosome"/>
</dbReference>
<feature type="transmembrane region" description="Helical" evidence="6">
    <location>
        <begin position="16"/>
        <end position="37"/>
    </location>
</feature>
<dbReference type="CDD" id="cd17370">
    <property type="entry name" value="MFS_MJ1317_like"/>
    <property type="match status" value="1"/>
</dbReference>
<dbReference type="InterPro" id="IPR020846">
    <property type="entry name" value="MFS_dom"/>
</dbReference>
<evidence type="ECO:0000259" key="7">
    <source>
        <dbReference type="PROSITE" id="PS50850"/>
    </source>
</evidence>
<dbReference type="AlphaFoldDB" id="H1YZB7"/>
<dbReference type="PROSITE" id="PS50850">
    <property type="entry name" value="MFS"/>
    <property type="match status" value="1"/>
</dbReference>
<feature type="transmembrane region" description="Helical" evidence="6">
    <location>
        <begin position="369"/>
        <end position="388"/>
    </location>
</feature>
<evidence type="ECO:0000256" key="6">
    <source>
        <dbReference type="SAM" id="Phobius"/>
    </source>
</evidence>
<feature type="transmembrane region" description="Helical" evidence="6">
    <location>
        <begin position="149"/>
        <end position="168"/>
    </location>
</feature>
<evidence type="ECO:0000256" key="5">
    <source>
        <dbReference type="ARBA" id="ARBA00023136"/>
    </source>
</evidence>
<evidence type="ECO:0000256" key="3">
    <source>
        <dbReference type="ARBA" id="ARBA00022692"/>
    </source>
</evidence>
<dbReference type="InterPro" id="IPR011701">
    <property type="entry name" value="MFS"/>
</dbReference>
<gene>
    <name evidence="8" type="ORF">Metlim_1019</name>
</gene>
<dbReference type="OrthoDB" id="117970at2157"/>
<evidence type="ECO:0000256" key="2">
    <source>
        <dbReference type="ARBA" id="ARBA00022475"/>
    </source>
</evidence>
<keyword evidence="4 6" id="KW-1133">Transmembrane helix</keyword>
<feature type="transmembrane region" description="Helical" evidence="6">
    <location>
        <begin position="255"/>
        <end position="273"/>
    </location>
</feature>
<dbReference type="InterPro" id="IPR036259">
    <property type="entry name" value="MFS_trans_sf"/>
</dbReference>
<dbReference type="PANTHER" id="PTHR42688:SF1">
    <property type="entry name" value="BLR5212 PROTEIN"/>
    <property type="match status" value="1"/>
</dbReference>
<proteinExistence type="predicted"/>
<dbReference type="STRING" id="937775.Metlim_1019"/>
<dbReference type="InParanoid" id="H1YZB7"/>
<dbReference type="RefSeq" id="WP_004076872.1">
    <property type="nucleotide sequence ID" value="NZ_CM001436.1"/>
</dbReference>
<sequence>MSNNNSSERNLRIKKAYIVIFLFGIVAMFGDVIYEGARSVTGPYLYILGGSALVVGFVAGIGEFSGYAMRLLSGFVADSTRHYWALVFLGYGMLIAVPILAFAGSWEIAAILFIFERMGKGIRAPAKDAILSNITVDVGRGWGFGIHEALDQIGAVLGPLIFAAAFIFRGDYRSGFALLIIPFILMIMTLILVRARLPEPVEFELDSGAENKNPSIKALIPYGIFTALTIGGFVAFPLIAFHMSSTGVVPDAEIPLFYAIAMGVDAVVALAVGRLYDKKGLIAMIGMPVIGIIIPFAAFSSSYTAIIISAVLWGAVMGIQETVLRAAVADYTHISRRGTAYGIFNTVYGFSWLIGSIIIGWAYSASVEILISYVVIMQLLSLPVFVWAKRGMEKSRMSGINE</sequence>
<evidence type="ECO:0000313" key="9">
    <source>
        <dbReference type="Proteomes" id="UP000005741"/>
    </source>
</evidence>
<keyword evidence="9" id="KW-1185">Reference proteome</keyword>